<reference evidence="16 17" key="1">
    <citation type="journal article" date="2017" name="Int. J. Syst. Evol. Microbiol.">
        <title>Achromobacter aloeverae sp. nov., isolated from the root of Aloe vera (L.) Burm.f.</title>
        <authorList>
            <person name="Kuncharoen N."/>
            <person name="Muramatsu Y."/>
            <person name="Shibata C."/>
            <person name="Kamakura Y."/>
            <person name="Nakagawa Y."/>
            <person name="Tanasupawat S."/>
        </authorList>
    </citation>
    <scope>NUCLEOTIDE SEQUENCE [LARGE SCALE GENOMIC DNA]</scope>
    <source>
        <strain evidence="16 17">AVA-1</strain>
    </source>
</reference>
<feature type="domain" description="ATP-dependent DNA ligase family profile" evidence="15">
    <location>
        <begin position="319"/>
        <end position="469"/>
    </location>
</feature>
<dbReference type="InterPro" id="IPR016059">
    <property type="entry name" value="DNA_ligase_ATP-dep_CS"/>
</dbReference>
<evidence type="ECO:0000256" key="1">
    <source>
        <dbReference type="ARBA" id="ARBA00012727"/>
    </source>
</evidence>
<dbReference type="GO" id="GO:0051301">
    <property type="term" value="P:cell division"/>
    <property type="evidence" value="ECO:0007669"/>
    <property type="project" value="UniProtKB-KW"/>
</dbReference>
<dbReference type="GO" id="GO:0006260">
    <property type="term" value="P:DNA replication"/>
    <property type="evidence" value="ECO:0007669"/>
    <property type="project" value="UniProtKB-KW"/>
</dbReference>
<dbReference type="InterPro" id="IPR026333">
    <property type="entry name" value="ATP_dep_DNA_lig_pp_1105_fam"/>
</dbReference>
<keyword evidence="11" id="KW-0234">DNA repair</keyword>
<dbReference type="PROSITE" id="PS00697">
    <property type="entry name" value="DNA_LIGASE_A1"/>
    <property type="match status" value="1"/>
</dbReference>
<evidence type="ECO:0000256" key="6">
    <source>
        <dbReference type="ARBA" id="ARBA00022741"/>
    </source>
</evidence>
<dbReference type="Gene3D" id="1.10.3260.10">
    <property type="entry name" value="DNA ligase, ATP-dependent, N-terminal domain"/>
    <property type="match status" value="1"/>
</dbReference>
<evidence type="ECO:0000313" key="17">
    <source>
        <dbReference type="Proteomes" id="UP000290849"/>
    </source>
</evidence>
<evidence type="ECO:0000256" key="14">
    <source>
        <dbReference type="SAM" id="MobiDB-lite"/>
    </source>
</evidence>
<evidence type="ECO:0000259" key="15">
    <source>
        <dbReference type="PROSITE" id="PS50160"/>
    </source>
</evidence>
<dbReference type="InterPro" id="IPR012310">
    <property type="entry name" value="DNA_ligase_ATP-dep_cent"/>
</dbReference>
<evidence type="ECO:0000256" key="5">
    <source>
        <dbReference type="ARBA" id="ARBA00022723"/>
    </source>
</evidence>
<dbReference type="InterPro" id="IPR012308">
    <property type="entry name" value="DNA_ligase_ATP-dep_N"/>
</dbReference>
<keyword evidence="4" id="KW-0235">DNA replication</keyword>
<dbReference type="PANTHER" id="PTHR45674">
    <property type="entry name" value="DNA LIGASE 1/3 FAMILY MEMBER"/>
    <property type="match status" value="1"/>
</dbReference>
<dbReference type="InterPro" id="IPR012340">
    <property type="entry name" value="NA-bd_OB-fold"/>
</dbReference>
<evidence type="ECO:0000256" key="3">
    <source>
        <dbReference type="ARBA" id="ARBA00022618"/>
    </source>
</evidence>
<proteinExistence type="predicted"/>
<dbReference type="PROSITE" id="PS50160">
    <property type="entry name" value="DNA_LIGASE_A3"/>
    <property type="match status" value="1"/>
</dbReference>
<keyword evidence="10" id="KW-0233">DNA recombination</keyword>
<dbReference type="CDD" id="cd07972">
    <property type="entry name" value="OBF_DNA_ligase_Arch_LigB"/>
    <property type="match status" value="1"/>
</dbReference>
<keyword evidence="6" id="KW-0547">Nucleotide-binding</keyword>
<comment type="catalytic activity">
    <reaction evidence="13">
        <text>ATP + (deoxyribonucleotide)n-3'-hydroxyl + 5'-phospho-(deoxyribonucleotide)m = (deoxyribonucleotide)n+m + AMP + diphosphate.</text>
        <dbReference type="EC" id="6.5.1.1"/>
    </reaction>
</comment>
<evidence type="ECO:0000256" key="8">
    <source>
        <dbReference type="ARBA" id="ARBA00022840"/>
    </source>
</evidence>
<dbReference type="SUPFAM" id="SSF117018">
    <property type="entry name" value="ATP-dependent DNA ligase DNA-binding domain"/>
    <property type="match status" value="1"/>
</dbReference>
<evidence type="ECO:0000256" key="13">
    <source>
        <dbReference type="ARBA" id="ARBA00034003"/>
    </source>
</evidence>
<evidence type="ECO:0000256" key="10">
    <source>
        <dbReference type="ARBA" id="ARBA00023172"/>
    </source>
</evidence>
<accession>A0A4Q1HLL0</accession>
<name>A0A4Q1HLL0_9BURK</name>
<keyword evidence="5" id="KW-0479">Metal-binding</keyword>
<evidence type="ECO:0000256" key="9">
    <source>
        <dbReference type="ARBA" id="ARBA00022842"/>
    </source>
</evidence>
<dbReference type="RefSeq" id="WP_129149891.1">
    <property type="nucleotide sequence ID" value="NZ_JBHSDO010000013.1"/>
</dbReference>
<dbReference type="InterPro" id="IPR050191">
    <property type="entry name" value="ATP-dep_DNA_ligase"/>
</dbReference>
<keyword evidence="3" id="KW-0132">Cell division</keyword>
<dbReference type="CDD" id="cd07897">
    <property type="entry name" value="Adenylation_DNA_ligase_Bac1"/>
    <property type="match status" value="1"/>
</dbReference>
<evidence type="ECO:0000256" key="12">
    <source>
        <dbReference type="ARBA" id="ARBA00023306"/>
    </source>
</evidence>
<keyword evidence="17" id="KW-1185">Reference proteome</keyword>
<comment type="caution">
    <text evidence="16">The sequence shown here is derived from an EMBL/GenBank/DDBJ whole genome shotgun (WGS) entry which is preliminary data.</text>
</comment>
<dbReference type="EMBL" id="PYAL01000002">
    <property type="protein sequence ID" value="RXN91337.1"/>
    <property type="molecule type" value="Genomic_DNA"/>
</dbReference>
<dbReference type="SUPFAM" id="SSF56091">
    <property type="entry name" value="DNA ligase/mRNA capping enzyme, catalytic domain"/>
    <property type="match status" value="1"/>
</dbReference>
<evidence type="ECO:0000256" key="7">
    <source>
        <dbReference type="ARBA" id="ARBA00022763"/>
    </source>
</evidence>
<dbReference type="InterPro" id="IPR036599">
    <property type="entry name" value="DNA_ligase_N_sf"/>
</dbReference>
<keyword evidence="9" id="KW-0460">Magnesium</keyword>
<dbReference type="SUPFAM" id="SSF50249">
    <property type="entry name" value="Nucleic acid-binding proteins"/>
    <property type="match status" value="1"/>
</dbReference>
<dbReference type="Gene3D" id="3.30.470.30">
    <property type="entry name" value="DNA ligase/mRNA capping enzyme"/>
    <property type="match status" value="1"/>
</dbReference>
<keyword evidence="7" id="KW-0227">DNA damage</keyword>
<dbReference type="Pfam" id="PF01068">
    <property type="entry name" value="DNA_ligase_A_M"/>
    <property type="match status" value="1"/>
</dbReference>
<dbReference type="Pfam" id="PF04675">
    <property type="entry name" value="DNA_ligase_A_N"/>
    <property type="match status" value="1"/>
</dbReference>
<dbReference type="PANTHER" id="PTHR45674:SF13">
    <property type="entry name" value="DNA LIGASE-RELATED"/>
    <property type="match status" value="1"/>
</dbReference>
<dbReference type="InterPro" id="IPR012309">
    <property type="entry name" value="DNA_ligase_ATP-dep_C"/>
</dbReference>
<dbReference type="GO" id="GO:0003677">
    <property type="term" value="F:DNA binding"/>
    <property type="evidence" value="ECO:0007669"/>
    <property type="project" value="InterPro"/>
</dbReference>
<dbReference type="EC" id="6.5.1.1" evidence="1"/>
<organism evidence="16 17">
    <name type="scientific">Achromobacter aloeverae</name>
    <dbReference type="NCBI Taxonomy" id="1750518"/>
    <lineage>
        <taxon>Bacteria</taxon>
        <taxon>Pseudomonadati</taxon>
        <taxon>Pseudomonadota</taxon>
        <taxon>Betaproteobacteria</taxon>
        <taxon>Burkholderiales</taxon>
        <taxon>Alcaligenaceae</taxon>
        <taxon>Achromobacter</taxon>
    </lineage>
</organism>
<sequence length="569" mass="62411">MRAFAELYARLDATTSSNAKLAAMSDYFRTAPPEDAAWAAYFLAGGKPRQLVPTRLLRQYVMTAAGITEWLYEECYQAVGDMAETLSLLLPEPGQADDAGLAQWVEERLLPLRGLPPEQVLERLAALFERLDAHGRFVCAKLMTGSMRVGVSKLLLTRALATVAGIEAGHMAQRLIGYTDIGARPAAQAYLDLLAPVSFDAGARADGQPYPFFLAHPLAAPLERLPSMLGPTSSWLVEWKWDGIRAQVVRRAAQTWVWSRGEELVSERFPELLRLGGLLPDGTVLDGEIVVWREGRVQPFAQLQRRLGRKNVGARLLADAPVVLLAYDVLELEGVDLRSQPQAARRAALERLADQVAGRERAGHEHGARGNDGDSASTPSSSLILSPLLHGDDWAALEAQRAKSRALGVEGMMLKAASAAYGVGRTRETGIWWKWKIDPYSIDAVLIYAQRGHGRRASLYTDYTFAVWDGPPGAADRQLVPFAKAYSGLSDEEIRAVDAIVRKTTIEKFGPVRSVAPTQVFELGFEGIARSARHKSGVAVRFPRMLRWRQDKGVADADTLQTLAELLPS</sequence>
<gene>
    <name evidence="16" type="ORF">C7R54_09235</name>
</gene>
<dbReference type="Gene3D" id="2.40.50.140">
    <property type="entry name" value="Nucleic acid-binding proteins"/>
    <property type="match status" value="1"/>
</dbReference>
<feature type="compositionally biased region" description="Basic and acidic residues" evidence="14">
    <location>
        <begin position="359"/>
        <end position="372"/>
    </location>
</feature>
<protein>
    <recommendedName>
        <fullName evidence="1">DNA ligase (ATP)</fullName>
        <ecNumber evidence="1">6.5.1.1</ecNumber>
    </recommendedName>
</protein>
<dbReference type="Pfam" id="PF04679">
    <property type="entry name" value="DNA_ligase_A_C"/>
    <property type="match status" value="1"/>
</dbReference>
<dbReference type="AlphaFoldDB" id="A0A4Q1HLL0"/>
<feature type="region of interest" description="Disordered" evidence="14">
    <location>
        <begin position="359"/>
        <end position="380"/>
    </location>
</feature>
<evidence type="ECO:0000313" key="16">
    <source>
        <dbReference type="EMBL" id="RXN91337.1"/>
    </source>
</evidence>
<dbReference type="GO" id="GO:0005524">
    <property type="term" value="F:ATP binding"/>
    <property type="evidence" value="ECO:0007669"/>
    <property type="project" value="UniProtKB-KW"/>
</dbReference>
<dbReference type="GO" id="GO:0006310">
    <property type="term" value="P:DNA recombination"/>
    <property type="evidence" value="ECO:0007669"/>
    <property type="project" value="UniProtKB-KW"/>
</dbReference>
<keyword evidence="8" id="KW-0067">ATP-binding</keyword>
<dbReference type="Proteomes" id="UP000290849">
    <property type="component" value="Unassembled WGS sequence"/>
</dbReference>
<dbReference type="GO" id="GO:0046872">
    <property type="term" value="F:metal ion binding"/>
    <property type="evidence" value="ECO:0007669"/>
    <property type="project" value="UniProtKB-KW"/>
</dbReference>
<evidence type="ECO:0000256" key="11">
    <source>
        <dbReference type="ARBA" id="ARBA00023204"/>
    </source>
</evidence>
<dbReference type="GO" id="GO:0003910">
    <property type="term" value="F:DNA ligase (ATP) activity"/>
    <property type="evidence" value="ECO:0007669"/>
    <property type="project" value="UniProtKB-EC"/>
</dbReference>
<dbReference type="NCBIfam" id="NF006701">
    <property type="entry name" value="PRK09247.1"/>
    <property type="match status" value="1"/>
</dbReference>
<keyword evidence="12" id="KW-0131">Cell cycle</keyword>
<dbReference type="OrthoDB" id="9767858at2"/>
<dbReference type="NCBIfam" id="TIGR04120">
    <property type="entry name" value="DNA_lig_bact"/>
    <property type="match status" value="1"/>
</dbReference>
<dbReference type="GO" id="GO:0006281">
    <property type="term" value="P:DNA repair"/>
    <property type="evidence" value="ECO:0007669"/>
    <property type="project" value="UniProtKB-KW"/>
</dbReference>
<evidence type="ECO:0000256" key="4">
    <source>
        <dbReference type="ARBA" id="ARBA00022705"/>
    </source>
</evidence>
<keyword evidence="2 16" id="KW-0436">Ligase</keyword>
<evidence type="ECO:0000256" key="2">
    <source>
        <dbReference type="ARBA" id="ARBA00022598"/>
    </source>
</evidence>